<dbReference type="AlphaFoldDB" id="A0A0E9XM45"/>
<evidence type="ECO:0000313" key="1">
    <source>
        <dbReference type="EMBL" id="JAI02906.1"/>
    </source>
</evidence>
<accession>A0A0E9XM45</accession>
<organism evidence="1">
    <name type="scientific">Anguilla anguilla</name>
    <name type="common">European freshwater eel</name>
    <name type="synonym">Muraena anguilla</name>
    <dbReference type="NCBI Taxonomy" id="7936"/>
    <lineage>
        <taxon>Eukaryota</taxon>
        <taxon>Metazoa</taxon>
        <taxon>Chordata</taxon>
        <taxon>Craniata</taxon>
        <taxon>Vertebrata</taxon>
        <taxon>Euteleostomi</taxon>
        <taxon>Actinopterygii</taxon>
        <taxon>Neopterygii</taxon>
        <taxon>Teleostei</taxon>
        <taxon>Anguilliformes</taxon>
        <taxon>Anguillidae</taxon>
        <taxon>Anguilla</taxon>
    </lineage>
</organism>
<sequence>MATRVDSLPPQLLTYESQSLGDILRTLCL</sequence>
<proteinExistence type="predicted"/>
<protein>
    <submittedName>
        <fullName evidence="1">Uncharacterized protein</fullName>
    </submittedName>
</protein>
<name>A0A0E9XM45_ANGAN</name>
<dbReference type="EMBL" id="GBXM01005672">
    <property type="protein sequence ID" value="JAI02906.1"/>
    <property type="molecule type" value="Transcribed_RNA"/>
</dbReference>
<reference evidence="1" key="1">
    <citation type="submission" date="2014-11" db="EMBL/GenBank/DDBJ databases">
        <authorList>
            <person name="Amaro Gonzalez C."/>
        </authorList>
    </citation>
    <scope>NUCLEOTIDE SEQUENCE</scope>
</reference>
<reference evidence="1" key="2">
    <citation type="journal article" date="2015" name="Fish Shellfish Immunol.">
        <title>Early steps in the European eel (Anguilla anguilla)-Vibrio vulnificus interaction in the gills: Role of the RtxA13 toxin.</title>
        <authorList>
            <person name="Callol A."/>
            <person name="Pajuelo D."/>
            <person name="Ebbesson L."/>
            <person name="Teles M."/>
            <person name="MacKenzie S."/>
            <person name="Amaro C."/>
        </authorList>
    </citation>
    <scope>NUCLEOTIDE SEQUENCE</scope>
</reference>